<evidence type="ECO:0008006" key="4">
    <source>
        <dbReference type="Google" id="ProtNLM"/>
    </source>
</evidence>
<sequence length="172" mass="17724">MRLLLLVGPMLLAACSPGNKEAADAETTSNEVGSYEMSGGETTARIRAEDGSITSMRSGSQVPVSLPAGFSVAPGLTVLNNTHVERGDARYVLLTMEGAQPVAQVVGFYRKQAEAAGIEVNVDVTAADSTTIAGESRSGLAFSLMAGRSGDKTTVQLTLNKGMDRSTQGGGL</sequence>
<feature type="region of interest" description="Disordered" evidence="1">
    <location>
        <begin position="17"/>
        <end position="39"/>
    </location>
</feature>
<reference evidence="2 3" key="1">
    <citation type="submission" date="2020-11" db="EMBL/GenBank/DDBJ databases">
        <title>The genome sequence of Erythrobacter sp. 6D36.</title>
        <authorList>
            <person name="Liu Y."/>
        </authorList>
    </citation>
    <scope>NUCLEOTIDE SEQUENCE [LARGE SCALE GENOMIC DNA]</scope>
    <source>
        <strain evidence="2 3">6D36</strain>
    </source>
</reference>
<organism evidence="2 3">
    <name type="scientific">Qipengyuania soli</name>
    <dbReference type="NCBI Taxonomy" id="2782568"/>
    <lineage>
        <taxon>Bacteria</taxon>
        <taxon>Pseudomonadati</taxon>
        <taxon>Pseudomonadota</taxon>
        <taxon>Alphaproteobacteria</taxon>
        <taxon>Sphingomonadales</taxon>
        <taxon>Erythrobacteraceae</taxon>
        <taxon>Qipengyuania</taxon>
    </lineage>
</organism>
<gene>
    <name evidence="2" type="ORF">IRL76_08690</name>
</gene>
<protein>
    <recommendedName>
        <fullName evidence="4">Lipoprotein</fullName>
    </recommendedName>
</protein>
<dbReference type="AlphaFoldDB" id="A0A7S8F1G2"/>
<dbReference type="RefSeq" id="WP_200980980.1">
    <property type="nucleotide sequence ID" value="NZ_CP064654.1"/>
</dbReference>
<evidence type="ECO:0000313" key="2">
    <source>
        <dbReference type="EMBL" id="QPC97970.1"/>
    </source>
</evidence>
<evidence type="ECO:0000313" key="3">
    <source>
        <dbReference type="Proteomes" id="UP000594459"/>
    </source>
</evidence>
<accession>A0A7S8F1G2</accession>
<keyword evidence="3" id="KW-1185">Reference proteome</keyword>
<dbReference type="KEGG" id="qso:IRL76_08690"/>
<evidence type="ECO:0000256" key="1">
    <source>
        <dbReference type="SAM" id="MobiDB-lite"/>
    </source>
</evidence>
<proteinExistence type="predicted"/>
<dbReference type="Proteomes" id="UP000594459">
    <property type="component" value="Chromosome"/>
</dbReference>
<name>A0A7S8F1G2_9SPHN</name>
<dbReference type="PROSITE" id="PS51257">
    <property type="entry name" value="PROKAR_LIPOPROTEIN"/>
    <property type="match status" value="1"/>
</dbReference>
<dbReference type="EMBL" id="CP064654">
    <property type="protein sequence ID" value="QPC97970.1"/>
    <property type="molecule type" value="Genomic_DNA"/>
</dbReference>